<dbReference type="Pfam" id="PF18480">
    <property type="entry name" value="DUF5615"/>
    <property type="match status" value="1"/>
</dbReference>
<name>A0A518DHA6_9BACT</name>
<dbReference type="AlphaFoldDB" id="A0A518DHA6"/>
<keyword evidence="3" id="KW-1185">Reference proteome</keyword>
<dbReference type="Proteomes" id="UP000317429">
    <property type="component" value="Chromosome"/>
</dbReference>
<evidence type="ECO:0000313" key="2">
    <source>
        <dbReference type="EMBL" id="QDU90849.1"/>
    </source>
</evidence>
<dbReference type="KEGG" id="pnd:Pla175_42620"/>
<feature type="domain" description="DUF5615" evidence="1">
    <location>
        <begin position="4"/>
        <end position="90"/>
    </location>
</feature>
<proteinExistence type="predicted"/>
<dbReference type="OrthoDB" id="283978at2"/>
<dbReference type="InterPro" id="IPR041049">
    <property type="entry name" value="DUF5615"/>
</dbReference>
<sequence length="109" mass="12043">MAIKFHLDEHLSPSLAIALRRSGVDVSTSQEAALLGEPDPNQLSFAVVNGRALVTNDIGFTRPPMVEKADFGICYCHCQKYAIGELVKALLLVHECMSEAEMRNHVEYL</sequence>
<accession>A0A518DHA6</accession>
<organism evidence="2 3">
    <name type="scientific">Pirellulimonas nuda</name>
    <dbReference type="NCBI Taxonomy" id="2528009"/>
    <lineage>
        <taxon>Bacteria</taxon>
        <taxon>Pseudomonadati</taxon>
        <taxon>Planctomycetota</taxon>
        <taxon>Planctomycetia</taxon>
        <taxon>Pirellulales</taxon>
        <taxon>Lacipirellulaceae</taxon>
        <taxon>Pirellulimonas</taxon>
    </lineage>
</organism>
<dbReference type="RefSeq" id="WP_145290158.1">
    <property type="nucleotide sequence ID" value="NZ_CP036291.1"/>
</dbReference>
<dbReference type="EMBL" id="CP036291">
    <property type="protein sequence ID" value="QDU90849.1"/>
    <property type="molecule type" value="Genomic_DNA"/>
</dbReference>
<gene>
    <name evidence="2" type="ORF">Pla175_42620</name>
</gene>
<reference evidence="2 3" key="1">
    <citation type="submission" date="2019-02" db="EMBL/GenBank/DDBJ databases">
        <title>Deep-cultivation of Planctomycetes and their phenomic and genomic characterization uncovers novel biology.</title>
        <authorList>
            <person name="Wiegand S."/>
            <person name="Jogler M."/>
            <person name="Boedeker C."/>
            <person name="Pinto D."/>
            <person name="Vollmers J."/>
            <person name="Rivas-Marin E."/>
            <person name="Kohn T."/>
            <person name="Peeters S.H."/>
            <person name="Heuer A."/>
            <person name="Rast P."/>
            <person name="Oberbeckmann S."/>
            <person name="Bunk B."/>
            <person name="Jeske O."/>
            <person name="Meyerdierks A."/>
            <person name="Storesund J.E."/>
            <person name="Kallscheuer N."/>
            <person name="Luecker S."/>
            <person name="Lage O.M."/>
            <person name="Pohl T."/>
            <person name="Merkel B.J."/>
            <person name="Hornburger P."/>
            <person name="Mueller R.-W."/>
            <person name="Bruemmer F."/>
            <person name="Labrenz M."/>
            <person name="Spormann A.M."/>
            <person name="Op den Camp H."/>
            <person name="Overmann J."/>
            <person name="Amann R."/>
            <person name="Jetten M.S.M."/>
            <person name="Mascher T."/>
            <person name="Medema M.H."/>
            <person name="Devos D.P."/>
            <person name="Kaster A.-K."/>
            <person name="Ovreas L."/>
            <person name="Rohde M."/>
            <person name="Galperin M.Y."/>
            <person name="Jogler C."/>
        </authorList>
    </citation>
    <scope>NUCLEOTIDE SEQUENCE [LARGE SCALE GENOMIC DNA]</scope>
    <source>
        <strain evidence="2 3">Pla175</strain>
    </source>
</reference>
<protein>
    <recommendedName>
        <fullName evidence="1">DUF5615 domain-containing protein</fullName>
    </recommendedName>
</protein>
<evidence type="ECO:0000259" key="1">
    <source>
        <dbReference type="Pfam" id="PF18480"/>
    </source>
</evidence>
<evidence type="ECO:0000313" key="3">
    <source>
        <dbReference type="Proteomes" id="UP000317429"/>
    </source>
</evidence>